<proteinExistence type="predicted"/>
<name>A0ABS3TE70_9BACT</name>
<sequence>MAQRVITEVISLASTKLASAAAYTVSLEMKPEGDTAKAIKDGWVIKQVSTCIESGYHCSTFILEKPDVTQSEFYS</sequence>
<evidence type="ECO:0000313" key="2">
    <source>
        <dbReference type="Proteomes" id="UP000670527"/>
    </source>
</evidence>
<dbReference type="Proteomes" id="UP000670527">
    <property type="component" value="Unassembled WGS sequence"/>
</dbReference>
<organism evidence="1 2">
    <name type="scientific">Hymenobacter defluvii</name>
    <dbReference type="NCBI Taxonomy" id="2054411"/>
    <lineage>
        <taxon>Bacteria</taxon>
        <taxon>Pseudomonadati</taxon>
        <taxon>Bacteroidota</taxon>
        <taxon>Cytophagia</taxon>
        <taxon>Cytophagales</taxon>
        <taxon>Hymenobacteraceae</taxon>
        <taxon>Hymenobacter</taxon>
    </lineage>
</organism>
<evidence type="ECO:0000313" key="1">
    <source>
        <dbReference type="EMBL" id="MBO3271961.1"/>
    </source>
</evidence>
<comment type="caution">
    <text evidence="1">The sequence shown here is derived from an EMBL/GenBank/DDBJ whole genome shotgun (WGS) entry which is preliminary data.</text>
</comment>
<reference evidence="1 2" key="1">
    <citation type="submission" date="2021-03" db="EMBL/GenBank/DDBJ databases">
        <authorList>
            <person name="Kim M.K."/>
        </authorList>
    </citation>
    <scope>NUCLEOTIDE SEQUENCE [LARGE SCALE GENOMIC DNA]</scope>
    <source>
        <strain evidence="1 2">BT507</strain>
    </source>
</reference>
<gene>
    <name evidence="1" type="ORF">J4D97_14980</name>
</gene>
<protein>
    <submittedName>
        <fullName evidence="1">Uncharacterized protein</fullName>
    </submittedName>
</protein>
<accession>A0ABS3TE70</accession>
<dbReference type="RefSeq" id="WP_208308241.1">
    <property type="nucleotide sequence ID" value="NZ_JAGETX010000008.1"/>
</dbReference>
<dbReference type="EMBL" id="JAGETX010000008">
    <property type="protein sequence ID" value="MBO3271961.1"/>
    <property type="molecule type" value="Genomic_DNA"/>
</dbReference>
<keyword evidence="2" id="KW-1185">Reference proteome</keyword>